<evidence type="ECO:0000313" key="1">
    <source>
        <dbReference type="EMBL" id="KKM99561.1"/>
    </source>
</evidence>
<gene>
    <name evidence="1" type="ORF">LCGC14_1146670</name>
</gene>
<reference evidence="1" key="1">
    <citation type="journal article" date="2015" name="Nature">
        <title>Complex archaea that bridge the gap between prokaryotes and eukaryotes.</title>
        <authorList>
            <person name="Spang A."/>
            <person name="Saw J.H."/>
            <person name="Jorgensen S.L."/>
            <person name="Zaremba-Niedzwiedzka K."/>
            <person name="Martijn J."/>
            <person name="Lind A.E."/>
            <person name="van Eijk R."/>
            <person name="Schleper C."/>
            <person name="Guy L."/>
            <person name="Ettema T.J."/>
        </authorList>
    </citation>
    <scope>NUCLEOTIDE SEQUENCE</scope>
</reference>
<dbReference type="AlphaFoldDB" id="A0A0F9MJV4"/>
<accession>A0A0F9MJV4</accession>
<comment type="caution">
    <text evidence="1">The sequence shown here is derived from an EMBL/GenBank/DDBJ whole genome shotgun (WGS) entry which is preliminary data.</text>
</comment>
<dbReference type="EMBL" id="LAZR01005483">
    <property type="protein sequence ID" value="KKM99561.1"/>
    <property type="molecule type" value="Genomic_DNA"/>
</dbReference>
<organism evidence="1">
    <name type="scientific">marine sediment metagenome</name>
    <dbReference type="NCBI Taxonomy" id="412755"/>
    <lineage>
        <taxon>unclassified sequences</taxon>
        <taxon>metagenomes</taxon>
        <taxon>ecological metagenomes</taxon>
    </lineage>
</organism>
<protein>
    <submittedName>
        <fullName evidence="1">Uncharacterized protein</fullName>
    </submittedName>
</protein>
<proteinExistence type="predicted"/>
<name>A0A0F9MJV4_9ZZZZ</name>
<sequence>MSEKDFESTRAMEQAFIDFADSKGFAVGRHNGRESMAHLGLDSPARYDAEIWLRLHKVVFVDVKSVTAGNVDTGNGSISLGCLLHALKNTETETYFVQYPGSDHEDAVGIVQGWTYGDAEWMLRQAKNRPCCGSCWGLFDQGLGVPRVCPNGSGDQPYLLYHLDGLKPIDDLLFPNGEPPSESV</sequence>